<comment type="caution">
    <text evidence="2">The sequence shown here is derived from an EMBL/GenBank/DDBJ whole genome shotgun (WGS) entry which is preliminary data.</text>
</comment>
<keyword evidence="3" id="KW-1185">Reference proteome</keyword>
<dbReference type="EMBL" id="JROI01000008">
    <property type="protein sequence ID" value="KGI78513.1"/>
    <property type="molecule type" value="Genomic_DNA"/>
</dbReference>
<evidence type="ECO:0000256" key="1">
    <source>
        <dbReference type="ARBA" id="ARBA00007274"/>
    </source>
</evidence>
<organism evidence="2 3">
    <name type="scientific">Oleiagrimonas soli</name>
    <dbReference type="NCBI Taxonomy" id="1543381"/>
    <lineage>
        <taxon>Bacteria</taxon>
        <taxon>Pseudomonadati</taxon>
        <taxon>Pseudomonadota</taxon>
        <taxon>Gammaproteobacteria</taxon>
        <taxon>Lysobacterales</taxon>
        <taxon>Rhodanobacteraceae</taxon>
        <taxon>Oleiagrimonas</taxon>
    </lineage>
</organism>
<evidence type="ECO:0000313" key="2">
    <source>
        <dbReference type="EMBL" id="KGI78513.1"/>
    </source>
</evidence>
<dbReference type="Proteomes" id="UP000029708">
    <property type="component" value="Unassembled WGS sequence"/>
</dbReference>
<evidence type="ECO:0000313" key="3">
    <source>
        <dbReference type="Proteomes" id="UP000029708"/>
    </source>
</evidence>
<dbReference type="InterPro" id="IPR011004">
    <property type="entry name" value="Trimer_LpxA-like_sf"/>
</dbReference>
<evidence type="ECO:0008006" key="4">
    <source>
        <dbReference type="Google" id="ProtNLM"/>
    </source>
</evidence>
<dbReference type="InterPro" id="IPR050179">
    <property type="entry name" value="Trans_hexapeptide_repeat"/>
</dbReference>
<dbReference type="STRING" id="1543381.LF63_0103305"/>
<dbReference type="AlphaFoldDB" id="A0A099CX37"/>
<gene>
    <name evidence="2" type="ORF">LF63_0103305</name>
</gene>
<proteinExistence type="inferred from homology"/>
<dbReference type="Pfam" id="PF14602">
    <property type="entry name" value="Hexapep_2"/>
    <property type="match status" value="1"/>
</dbReference>
<dbReference type="PANTHER" id="PTHR43300">
    <property type="entry name" value="ACETYLTRANSFERASE"/>
    <property type="match status" value="1"/>
</dbReference>
<dbReference type="HOGENOM" id="CLU_049865_1_1_6"/>
<name>A0A099CX37_9GAMM</name>
<reference evidence="2 3" key="1">
    <citation type="submission" date="2014-09" db="EMBL/GenBank/DDBJ databases">
        <title>Xanthomonadaceae 3.5X direct submission.</title>
        <authorList>
            <person name="Fang T."/>
            <person name="Wang H."/>
        </authorList>
    </citation>
    <scope>NUCLEOTIDE SEQUENCE [LARGE SCALE GENOMIC DNA]</scope>
    <source>
        <strain evidence="2 3">3.5X</strain>
    </source>
</reference>
<dbReference type="SUPFAM" id="SSF51161">
    <property type="entry name" value="Trimeric LpxA-like enzymes"/>
    <property type="match status" value="1"/>
</dbReference>
<protein>
    <recommendedName>
        <fullName evidence="4">UDP-3-O-(3-hydroxymyristoyl) glucosamine N-acyltransferase</fullName>
    </recommendedName>
</protein>
<dbReference type="Pfam" id="PF00132">
    <property type="entry name" value="Hexapep"/>
    <property type="match status" value="2"/>
</dbReference>
<comment type="similarity">
    <text evidence="1">Belongs to the transferase hexapeptide repeat family.</text>
</comment>
<accession>A0A099CX37</accession>
<sequence>MNHDRMREEKYMTSGWEDGIAETLARLRDEFQIIRVDHPERLSHARQTGFVWTRRPGIVCLAVNRFYFRLAIDNPDVDVIIAPENVAQREPCAKKALIVSHEPEVLYHYLHTMQKFVTSDTSPSIDDSAYVDDSALLRGDIRIGKQVRIGPRVVIEGPASIADGVVIEAGAIIGCEGLYAKTIHGNRRHIPHFGGIEIREDAFIHAGAVIVRSAIMGENTHIGKRVHIGVQSTIGHDVTIHDDATISSNVLIAGRARVGARTWIGASATISNTVEIGEDANVRIGAVVVRNVPAGADVSGNLARQHKRVMREYMEDIRDEH</sequence>
<dbReference type="Gene3D" id="2.160.10.10">
    <property type="entry name" value="Hexapeptide repeat proteins"/>
    <property type="match status" value="1"/>
</dbReference>
<dbReference type="InterPro" id="IPR001451">
    <property type="entry name" value="Hexapep"/>
</dbReference>
<dbReference type="PANTHER" id="PTHR43300:SF7">
    <property type="entry name" value="UDP-N-ACETYLBACILLOSAMINE N-ACETYLTRANSFERASE"/>
    <property type="match status" value="1"/>
</dbReference>